<keyword evidence="3" id="KW-1185">Reference proteome</keyword>
<evidence type="ECO:0000256" key="1">
    <source>
        <dbReference type="SAM" id="MobiDB-lite"/>
    </source>
</evidence>
<feature type="region of interest" description="Disordered" evidence="1">
    <location>
        <begin position="22"/>
        <end position="46"/>
    </location>
</feature>
<reference evidence="2 3" key="1">
    <citation type="journal article" date="2021" name="Commun. Biol.">
        <title>The genome of Shorea leprosula (Dipterocarpaceae) highlights the ecological relevance of drought in aseasonal tropical rainforests.</title>
        <authorList>
            <person name="Ng K.K.S."/>
            <person name="Kobayashi M.J."/>
            <person name="Fawcett J.A."/>
            <person name="Hatakeyama M."/>
            <person name="Paape T."/>
            <person name="Ng C.H."/>
            <person name="Ang C.C."/>
            <person name="Tnah L.H."/>
            <person name="Lee C.T."/>
            <person name="Nishiyama T."/>
            <person name="Sese J."/>
            <person name="O'Brien M.J."/>
            <person name="Copetti D."/>
            <person name="Mohd Noor M.I."/>
            <person name="Ong R.C."/>
            <person name="Putra M."/>
            <person name="Sireger I.Z."/>
            <person name="Indrioko S."/>
            <person name="Kosugi Y."/>
            <person name="Izuno A."/>
            <person name="Isagi Y."/>
            <person name="Lee S.L."/>
            <person name="Shimizu K.K."/>
        </authorList>
    </citation>
    <scope>NUCLEOTIDE SEQUENCE [LARGE SCALE GENOMIC DNA]</scope>
    <source>
        <strain evidence="2">214</strain>
    </source>
</reference>
<evidence type="ECO:0000313" key="2">
    <source>
        <dbReference type="EMBL" id="GKV24413.1"/>
    </source>
</evidence>
<protein>
    <submittedName>
        <fullName evidence="2">Uncharacterized protein</fullName>
    </submittedName>
</protein>
<gene>
    <name evidence="2" type="ORF">SLEP1_g34027</name>
</gene>
<dbReference type="EMBL" id="BPVZ01000065">
    <property type="protein sequence ID" value="GKV24413.1"/>
    <property type="molecule type" value="Genomic_DNA"/>
</dbReference>
<name>A0AAV5KIM9_9ROSI</name>
<dbReference type="AlphaFoldDB" id="A0AAV5KIM9"/>
<evidence type="ECO:0000313" key="3">
    <source>
        <dbReference type="Proteomes" id="UP001054252"/>
    </source>
</evidence>
<proteinExistence type="predicted"/>
<comment type="caution">
    <text evidence="2">The sequence shown here is derived from an EMBL/GenBank/DDBJ whole genome shotgun (WGS) entry which is preliminary data.</text>
</comment>
<dbReference type="Proteomes" id="UP001054252">
    <property type="component" value="Unassembled WGS sequence"/>
</dbReference>
<feature type="compositionally biased region" description="Basic residues" evidence="1">
    <location>
        <begin position="30"/>
        <end position="46"/>
    </location>
</feature>
<organism evidence="2 3">
    <name type="scientific">Rubroshorea leprosula</name>
    <dbReference type="NCBI Taxonomy" id="152421"/>
    <lineage>
        <taxon>Eukaryota</taxon>
        <taxon>Viridiplantae</taxon>
        <taxon>Streptophyta</taxon>
        <taxon>Embryophyta</taxon>
        <taxon>Tracheophyta</taxon>
        <taxon>Spermatophyta</taxon>
        <taxon>Magnoliopsida</taxon>
        <taxon>eudicotyledons</taxon>
        <taxon>Gunneridae</taxon>
        <taxon>Pentapetalae</taxon>
        <taxon>rosids</taxon>
        <taxon>malvids</taxon>
        <taxon>Malvales</taxon>
        <taxon>Dipterocarpaceae</taxon>
        <taxon>Rubroshorea</taxon>
    </lineage>
</organism>
<sequence>MEPSLLGSIELNLGSLEPRLVAFEGTQQHKGGRGRKKRKKERKKMD</sequence>
<accession>A0AAV5KIM9</accession>